<evidence type="ECO:0000313" key="1">
    <source>
        <dbReference type="EMBL" id="AVK07358.1"/>
    </source>
</evidence>
<proteinExistence type="predicted"/>
<evidence type="ECO:0000313" key="2">
    <source>
        <dbReference type="Proteomes" id="UP000238390"/>
    </source>
</evidence>
<dbReference type="AlphaFoldDB" id="A0A2R3IZL3"/>
<dbReference type="EMBL" id="CP027169">
    <property type="protein sequence ID" value="AVK07358.1"/>
    <property type="molecule type" value="Genomic_DNA"/>
</dbReference>
<organism evidence="1 2">
    <name type="scientific">Pseudomonas paraeruginosa</name>
    <dbReference type="NCBI Taxonomy" id="2994495"/>
    <lineage>
        <taxon>Bacteria</taxon>
        <taxon>Pseudomonadati</taxon>
        <taxon>Pseudomonadota</taxon>
        <taxon>Gammaproteobacteria</taxon>
        <taxon>Pseudomonadales</taxon>
        <taxon>Pseudomonadaceae</taxon>
        <taxon>Pseudomonas</taxon>
    </lineage>
</organism>
<name>A0A2R3IZL3_9PSED</name>
<reference evidence="1 2" key="1">
    <citation type="submission" date="2018-02" db="EMBL/GenBank/DDBJ databases">
        <title>FDA/CDC Antimicrobial Resistant Isolate Bank Genome Sequencing.</title>
        <authorList>
            <person name="Benahmed F.H."/>
            <person name="Lutgring J.D."/>
            <person name="Yoo B."/>
            <person name="Machado M."/>
            <person name="Brown A."/>
            <person name="McAllister G."/>
            <person name="Perry A."/>
            <person name="Halpin A.L."/>
            <person name="Vavikolanu K."/>
            <person name="Ott S."/>
            <person name="Zhao X."/>
            <person name="Tallon L.J."/>
            <person name="Sadzewicz L."/>
            <person name="Aluvathingal J."/>
            <person name="Nadendla S."/>
            <person name="Voskania-kordi A."/>
            <person name="Simonyan V."/>
            <person name="Patel J."/>
            <person name="Shawar R.M."/>
        </authorList>
    </citation>
    <scope>NUCLEOTIDE SEQUENCE [LARGE SCALE GENOMIC DNA]</scope>
    <source>
        <strain evidence="1 2">AR_0356</strain>
    </source>
</reference>
<gene>
    <name evidence="1" type="ORF">CSB93_5050</name>
</gene>
<dbReference type="Proteomes" id="UP000238390">
    <property type="component" value="Chromosome"/>
</dbReference>
<sequence length="49" mass="5306">MVHGSDLDLVIGAGRCEGDTPCCCSDEHFCTAVPRCLVRGVWDCFTSWG</sequence>
<accession>A0A2R3IZL3</accession>
<keyword evidence="2" id="KW-1185">Reference proteome</keyword>
<protein>
    <submittedName>
        <fullName evidence="1">Uncharacterized protein</fullName>
    </submittedName>
</protein>